<keyword evidence="3" id="KW-1185">Reference proteome</keyword>
<sequence>MIVILSLLIGNLFKYHFFTVDRIIKQKEFISVTKDVITLLTIVLGAIFSYYRFFNGRTFSAKAEIEIEVTLIAKPGDKIMHALTVSIINIGTLSIWNPIAKVAVRDFNNNDEKYKEAVVEGFDKVNYHNEVGDRNFIINPGEKAHFMYWKEFDLATWAVTYVAEIKCANNRIWQKTITVANKIED</sequence>
<keyword evidence="1" id="KW-1133">Transmembrane helix</keyword>
<organism evidence="2 3">
    <name type="scientific">Mucilaginibacter xinganensis</name>
    <dbReference type="NCBI Taxonomy" id="1234841"/>
    <lineage>
        <taxon>Bacteria</taxon>
        <taxon>Pseudomonadati</taxon>
        <taxon>Bacteroidota</taxon>
        <taxon>Sphingobacteriia</taxon>
        <taxon>Sphingobacteriales</taxon>
        <taxon>Sphingobacteriaceae</taxon>
        <taxon>Mucilaginibacter</taxon>
    </lineage>
</organism>
<reference evidence="2 3" key="1">
    <citation type="submission" date="2017-08" db="EMBL/GenBank/DDBJ databases">
        <title>Complete genome sequence of Mucilaginibacter sp. strain BJC16-A31.</title>
        <authorList>
            <consortium name="Henan University of Science and Technology"/>
            <person name="You X."/>
        </authorList>
    </citation>
    <scope>NUCLEOTIDE SEQUENCE [LARGE SCALE GENOMIC DNA]</scope>
    <source>
        <strain evidence="2 3">BJC16-A31</strain>
    </source>
</reference>
<dbReference type="AlphaFoldDB" id="A0A223NY06"/>
<name>A0A223NY06_9SPHI</name>
<keyword evidence="1" id="KW-0472">Membrane</keyword>
<dbReference type="Proteomes" id="UP000215002">
    <property type="component" value="Chromosome"/>
</dbReference>
<proteinExistence type="predicted"/>
<evidence type="ECO:0000313" key="2">
    <source>
        <dbReference type="EMBL" id="ASU34680.1"/>
    </source>
</evidence>
<evidence type="ECO:0000313" key="3">
    <source>
        <dbReference type="Proteomes" id="UP000215002"/>
    </source>
</evidence>
<feature type="transmembrane region" description="Helical" evidence="1">
    <location>
        <begin position="36"/>
        <end position="54"/>
    </location>
</feature>
<keyword evidence="1" id="KW-0812">Transmembrane</keyword>
<gene>
    <name evidence="2" type="ORF">MuYL_2793</name>
</gene>
<dbReference type="KEGG" id="muc:MuYL_2793"/>
<evidence type="ECO:0000256" key="1">
    <source>
        <dbReference type="SAM" id="Phobius"/>
    </source>
</evidence>
<dbReference type="EMBL" id="CP022743">
    <property type="protein sequence ID" value="ASU34680.1"/>
    <property type="molecule type" value="Genomic_DNA"/>
</dbReference>
<accession>A0A223NY06</accession>
<protein>
    <submittedName>
        <fullName evidence="2">Uncharacterized protein</fullName>
    </submittedName>
</protein>